<dbReference type="InterPro" id="IPR002941">
    <property type="entry name" value="DNA_methylase_N4/N6"/>
</dbReference>
<dbReference type="Proteomes" id="UP000028492">
    <property type="component" value="Chromosome"/>
</dbReference>
<keyword evidence="4" id="KW-0949">S-adenosyl-L-methionine</keyword>
<dbReference type="STRING" id="208439.AJAP_07515"/>
<keyword evidence="3" id="KW-0808">Transferase</keyword>
<dbReference type="PRINTS" id="PR00508">
    <property type="entry name" value="S21N4MTFRASE"/>
</dbReference>
<dbReference type="KEGG" id="aja:AJAP_07515"/>
<dbReference type="GO" id="GO:0032259">
    <property type="term" value="P:methylation"/>
    <property type="evidence" value="ECO:0007669"/>
    <property type="project" value="UniProtKB-KW"/>
</dbReference>
<dbReference type="HOGENOM" id="CLU_024927_2_0_11"/>
<dbReference type="GO" id="GO:0008170">
    <property type="term" value="F:N-methyltransferase activity"/>
    <property type="evidence" value="ECO:0007669"/>
    <property type="project" value="InterPro"/>
</dbReference>
<protein>
    <recommendedName>
        <fullName evidence="8">Methyltransferase</fullName>
        <ecNumber evidence="8">2.1.1.-</ecNumber>
    </recommendedName>
</protein>
<evidence type="ECO:0000256" key="8">
    <source>
        <dbReference type="RuleBase" id="RU362026"/>
    </source>
</evidence>
<reference evidence="10 11" key="1">
    <citation type="journal article" date="2014" name="J. Biotechnol.">
        <title>Complete genome sequence of the actinobacterium Amycolatopsis japonica MG417-CF17(T) (=DSM 44213T) producing (S,S)-N,N'-ethylenediaminedisuccinic acid.</title>
        <authorList>
            <person name="Stegmann E."/>
            <person name="Albersmeier A."/>
            <person name="Spohn M."/>
            <person name="Gert H."/>
            <person name="Weber T."/>
            <person name="Wohlleben W."/>
            <person name="Kalinowski J."/>
            <person name="Ruckert C."/>
        </authorList>
    </citation>
    <scope>NUCLEOTIDE SEQUENCE [LARGE SCALE GENOMIC DNA]</scope>
    <source>
        <strain evidence="11">MG417-CF17 (DSM 44213)</strain>
    </source>
</reference>
<feature type="domain" description="DNA methylase N-4/N-6" evidence="9">
    <location>
        <begin position="42"/>
        <end position="278"/>
    </location>
</feature>
<evidence type="ECO:0000313" key="10">
    <source>
        <dbReference type="EMBL" id="AIG74415.1"/>
    </source>
</evidence>
<keyword evidence="5" id="KW-0680">Restriction system</keyword>
<dbReference type="Gene3D" id="3.40.50.150">
    <property type="entry name" value="Vaccinia Virus protein VP39"/>
    <property type="match status" value="1"/>
</dbReference>
<evidence type="ECO:0000256" key="5">
    <source>
        <dbReference type="ARBA" id="ARBA00022747"/>
    </source>
</evidence>
<evidence type="ECO:0000256" key="7">
    <source>
        <dbReference type="ARBA" id="ARBA00049120"/>
    </source>
</evidence>
<dbReference type="GO" id="GO:0003677">
    <property type="term" value="F:DNA binding"/>
    <property type="evidence" value="ECO:0007669"/>
    <property type="project" value="UniProtKB-KW"/>
</dbReference>
<evidence type="ECO:0000256" key="1">
    <source>
        <dbReference type="ARBA" id="ARBA00010203"/>
    </source>
</evidence>
<evidence type="ECO:0000259" key="9">
    <source>
        <dbReference type="Pfam" id="PF01555"/>
    </source>
</evidence>
<keyword evidence="11" id="KW-1185">Reference proteome</keyword>
<dbReference type="GO" id="GO:0015667">
    <property type="term" value="F:site-specific DNA-methyltransferase (cytosine-N4-specific) activity"/>
    <property type="evidence" value="ECO:0007669"/>
    <property type="project" value="UniProtKB-EC"/>
</dbReference>
<dbReference type="InterPro" id="IPR001091">
    <property type="entry name" value="RM_Methyltransferase"/>
</dbReference>
<dbReference type="AlphaFoldDB" id="A0A075UVZ0"/>
<gene>
    <name evidence="10" type="ORF">AJAP_07515</name>
</gene>
<proteinExistence type="inferred from homology"/>
<evidence type="ECO:0000313" key="11">
    <source>
        <dbReference type="Proteomes" id="UP000028492"/>
    </source>
</evidence>
<dbReference type="InterPro" id="IPR029063">
    <property type="entry name" value="SAM-dependent_MTases_sf"/>
</dbReference>
<dbReference type="Pfam" id="PF01555">
    <property type="entry name" value="N6_N4_Mtase"/>
    <property type="match status" value="1"/>
</dbReference>
<evidence type="ECO:0000256" key="2">
    <source>
        <dbReference type="ARBA" id="ARBA00022603"/>
    </source>
</evidence>
<dbReference type="EC" id="2.1.1.-" evidence="8"/>
<sequence>MTDSHIASHSRHGLVPSADGDRVRLCLGDAREVLAAMPPASVDCVVTSPPYWGLRDYRVNGQHGAEPTIEQYVDRLADVFDEVGRVLTPTGTAWLNLGDSFGGSWGNYVARGSLARTASARSAQAYGVHRPPQSRYRAKDLIGVPWRVAFALQDRGWLLRNAVVWAKTNGRPESVRDRLSQRYESVFLFARDGEHWFRGDGAVGVDSDVWTVAADRGRTGHRAAGTVEVARRCVRLGCPDGGVVLDPFSGSGTTGLAALAQGCSFIGIDLDPECHALARRRLGSFLEEP</sequence>
<name>A0A075UVZ0_9PSEU</name>
<dbReference type="GO" id="GO:0009307">
    <property type="term" value="P:DNA restriction-modification system"/>
    <property type="evidence" value="ECO:0007669"/>
    <property type="project" value="UniProtKB-KW"/>
</dbReference>
<dbReference type="PROSITE" id="PS00093">
    <property type="entry name" value="N4_MTASE"/>
    <property type="match status" value="1"/>
</dbReference>
<comment type="catalytic activity">
    <reaction evidence="7">
        <text>a 2'-deoxycytidine in DNA + S-adenosyl-L-methionine = an N(4)-methyl-2'-deoxycytidine in DNA + S-adenosyl-L-homocysteine + H(+)</text>
        <dbReference type="Rhea" id="RHEA:16857"/>
        <dbReference type="Rhea" id="RHEA-COMP:11369"/>
        <dbReference type="Rhea" id="RHEA-COMP:13674"/>
        <dbReference type="ChEBI" id="CHEBI:15378"/>
        <dbReference type="ChEBI" id="CHEBI:57856"/>
        <dbReference type="ChEBI" id="CHEBI:59789"/>
        <dbReference type="ChEBI" id="CHEBI:85452"/>
        <dbReference type="ChEBI" id="CHEBI:137933"/>
        <dbReference type="EC" id="2.1.1.113"/>
    </reaction>
</comment>
<dbReference type="InterPro" id="IPR017985">
    <property type="entry name" value="MeTrfase_CN4_CS"/>
</dbReference>
<evidence type="ECO:0000256" key="6">
    <source>
        <dbReference type="ARBA" id="ARBA00023125"/>
    </source>
</evidence>
<dbReference type="eggNOG" id="COG0863">
    <property type="taxonomic scope" value="Bacteria"/>
</dbReference>
<dbReference type="EMBL" id="CP008953">
    <property type="protein sequence ID" value="AIG74415.1"/>
    <property type="molecule type" value="Genomic_DNA"/>
</dbReference>
<organism evidence="10 11">
    <name type="scientific">Amycolatopsis japonica</name>
    <dbReference type="NCBI Taxonomy" id="208439"/>
    <lineage>
        <taxon>Bacteria</taxon>
        <taxon>Bacillati</taxon>
        <taxon>Actinomycetota</taxon>
        <taxon>Actinomycetes</taxon>
        <taxon>Pseudonocardiales</taxon>
        <taxon>Pseudonocardiaceae</taxon>
        <taxon>Amycolatopsis</taxon>
        <taxon>Amycolatopsis japonica group</taxon>
    </lineage>
</organism>
<keyword evidence="2" id="KW-0489">Methyltransferase</keyword>
<dbReference type="SUPFAM" id="SSF53335">
    <property type="entry name" value="S-adenosyl-L-methionine-dependent methyltransferases"/>
    <property type="match status" value="1"/>
</dbReference>
<evidence type="ECO:0000256" key="4">
    <source>
        <dbReference type="ARBA" id="ARBA00022691"/>
    </source>
</evidence>
<comment type="similarity">
    <text evidence="1">Belongs to the N(4)/N(6)-methyltransferase family. N(4) subfamily.</text>
</comment>
<dbReference type="REBASE" id="90381">
    <property type="entry name" value="M3.Aja44213ORF7505P"/>
</dbReference>
<accession>A0A075UVZ0</accession>
<evidence type="ECO:0000256" key="3">
    <source>
        <dbReference type="ARBA" id="ARBA00022679"/>
    </source>
</evidence>
<keyword evidence="6" id="KW-0238">DNA-binding</keyword>